<keyword evidence="2" id="KW-0560">Oxidoreductase</keyword>
<dbReference type="Gene3D" id="3.40.50.720">
    <property type="entry name" value="NAD(P)-binding Rossmann-like Domain"/>
    <property type="match status" value="1"/>
</dbReference>
<dbReference type="SUPFAM" id="SSF51735">
    <property type="entry name" value="NAD(P)-binding Rossmann-fold domains"/>
    <property type="match status" value="1"/>
</dbReference>
<accession>A0A841AT89</accession>
<evidence type="ECO:0000256" key="3">
    <source>
        <dbReference type="ARBA" id="ARBA00023027"/>
    </source>
</evidence>
<dbReference type="Pfam" id="PF01370">
    <property type="entry name" value="Epimerase"/>
    <property type="match status" value="1"/>
</dbReference>
<evidence type="ECO:0000313" key="6">
    <source>
        <dbReference type="EMBL" id="MBB5844805.1"/>
    </source>
</evidence>
<sequence>MRILVTGGAGRLGRSTLSTLEAAGHEVVSIDRATAPGFTGRQLDIDLAHPTAFADLVAAEAPDAIVHLAAIAVPFSAPEADILSTNSRLAFTVLDAARQHGVARVLAASSPTVIGYGSPTGWRPDYLPLDERHPARPWNAYALSKQLVENTVAMFARQATSTIFGAFRPCFVISPGEWAGEPTQQGHTVVDRLNDPSLAAVSLFNYVDARDAADFVLAWVERAGAAENGEVFFVGADDALALDSLDRLLPYPEAAALTGTAPAFSSRHAAERLGWAPTRSWRTELAPGQRALLRSPDHARPTTDHRPATESSHP</sequence>
<evidence type="ECO:0000313" key="7">
    <source>
        <dbReference type="Proteomes" id="UP000536685"/>
    </source>
</evidence>
<dbReference type="PANTHER" id="PTHR43103">
    <property type="entry name" value="NUCLEOSIDE-DIPHOSPHATE-SUGAR EPIMERASE"/>
    <property type="match status" value="1"/>
</dbReference>
<dbReference type="AlphaFoldDB" id="A0A841AT89"/>
<feature type="region of interest" description="Disordered" evidence="4">
    <location>
        <begin position="279"/>
        <end position="314"/>
    </location>
</feature>
<evidence type="ECO:0000256" key="1">
    <source>
        <dbReference type="ARBA" id="ARBA00007637"/>
    </source>
</evidence>
<feature type="domain" description="NAD-dependent epimerase/dehydratase" evidence="5">
    <location>
        <begin position="3"/>
        <end position="235"/>
    </location>
</feature>
<keyword evidence="3" id="KW-0520">NAD</keyword>
<dbReference type="GO" id="GO:0016491">
    <property type="term" value="F:oxidoreductase activity"/>
    <property type="evidence" value="ECO:0007669"/>
    <property type="project" value="UniProtKB-KW"/>
</dbReference>
<dbReference type="PANTHER" id="PTHR43103:SF5">
    <property type="entry name" value="4-EPIMERASE, PUTATIVE (AFU_ORTHOLOGUE AFUA_7G00360)-RELATED"/>
    <property type="match status" value="1"/>
</dbReference>
<dbReference type="EMBL" id="JACHMJ010000001">
    <property type="protein sequence ID" value="MBB5844805.1"/>
    <property type="molecule type" value="Genomic_DNA"/>
</dbReference>
<dbReference type="InterPro" id="IPR036291">
    <property type="entry name" value="NAD(P)-bd_dom_sf"/>
</dbReference>
<evidence type="ECO:0000256" key="4">
    <source>
        <dbReference type="SAM" id="MobiDB-lite"/>
    </source>
</evidence>
<reference evidence="6 7" key="1">
    <citation type="submission" date="2020-08" db="EMBL/GenBank/DDBJ databases">
        <title>Sequencing the genomes of 1000 actinobacteria strains.</title>
        <authorList>
            <person name="Klenk H.-P."/>
        </authorList>
    </citation>
    <scope>NUCLEOTIDE SEQUENCE [LARGE SCALE GENOMIC DNA]</scope>
    <source>
        <strain evidence="6 7">DSM 105784</strain>
    </source>
</reference>
<dbReference type="RefSeq" id="WP_184239324.1">
    <property type="nucleotide sequence ID" value="NZ_JACHMJ010000001.1"/>
</dbReference>
<feature type="compositionally biased region" description="Basic and acidic residues" evidence="4">
    <location>
        <begin position="295"/>
        <end position="314"/>
    </location>
</feature>
<comment type="caution">
    <text evidence="6">The sequence shown here is derived from an EMBL/GenBank/DDBJ whole genome shotgun (WGS) entry which is preliminary data.</text>
</comment>
<evidence type="ECO:0000259" key="5">
    <source>
        <dbReference type="Pfam" id="PF01370"/>
    </source>
</evidence>
<gene>
    <name evidence="6" type="ORF">HD599_003128</name>
</gene>
<proteinExistence type="inferred from homology"/>
<comment type="similarity">
    <text evidence="1">Belongs to the NAD(P)-dependent epimerase/dehydratase family.</text>
</comment>
<protein>
    <submittedName>
        <fullName evidence="6">Nucleoside-diphosphate-sugar epimerase</fullName>
    </submittedName>
</protein>
<keyword evidence="7" id="KW-1185">Reference proteome</keyword>
<dbReference type="Proteomes" id="UP000536685">
    <property type="component" value="Unassembled WGS sequence"/>
</dbReference>
<evidence type="ECO:0000256" key="2">
    <source>
        <dbReference type="ARBA" id="ARBA00023002"/>
    </source>
</evidence>
<name>A0A841AT89_9MICO</name>
<dbReference type="InterPro" id="IPR001509">
    <property type="entry name" value="Epimerase_deHydtase"/>
</dbReference>
<organism evidence="6 7">
    <name type="scientific">Conyzicola lurida</name>
    <dbReference type="NCBI Taxonomy" id="1172621"/>
    <lineage>
        <taxon>Bacteria</taxon>
        <taxon>Bacillati</taxon>
        <taxon>Actinomycetota</taxon>
        <taxon>Actinomycetes</taxon>
        <taxon>Micrococcales</taxon>
        <taxon>Microbacteriaceae</taxon>
        <taxon>Conyzicola</taxon>
    </lineage>
</organism>